<gene>
    <name evidence="2" type="ORF">O181_015080</name>
</gene>
<protein>
    <submittedName>
        <fullName evidence="2">Uncharacterized protein</fullName>
    </submittedName>
</protein>
<dbReference type="EMBL" id="AVOT02004078">
    <property type="protein sequence ID" value="MBW0475365.1"/>
    <property type="molecule type" value="Genomic_DNA"/>
</dbReference>
<evidence type="ECO:0000313" key="3">
    <source>
        <dbReference type="Proteomes" id="UP000765509"/>
    </source>
</evidence>
<sequence>MKDGDEQNPPNPPQQDSPIPRMPHKQTPQKPTPGPSGTQWLEDLFGGKQKAIPVLILTLESSELTLTLFVKPSQHNGPPIPGPSQASDSQLPSHEND</sequence>
<feature type="region of interest" description="Disordered" evidence="1">
    <location>
        <begin position="70"/>
        <end position="97"/>
    </location>
</feature>
<reference evidence="2" key="1">
    <citation type="submission" date="2021-03" db="EMBL/GenBank/DDBJ databases">
        <title>Draft genome sequence of rust myrtle Austropuccinia psidii MF-1, a brazilian biotype.</title>
        <authorList>
            <person name="Quecine M.C."/>
            <person name="Pachon D.M.R."/>
            <person name="Bonatelli M.L."/>
            <person name="Correr F.H."/>
            <person name="Franceschini L.M."/>
            <person name="Leite T.F."/>
            <person name="Margarido G.R.A."/>
            <person name="Almeida C.A."/>
            <person name="Ferrarezi J.A."/>
            <person name="Labate C.A."/>
        </authorList>
    </citation>
    <scope>NUCLEOTIDE SEQUENCE</scope>
    <source>
        <strain evidence="2">MF-1</strain>
    </source>
</reference>
<comment type="caution">
    <text evidence="2">The sequence shown here is derived from an EMBL/GenBank/DDBJ whole genome shotgun (WGS) entry which is preliminary data.</text>
</comment>
<organism evidence="2 3">
    <name type="scientific">Austropuccinia psidii MF-1</name>
    <dbReference type="NCBI Taxonomy" id="1389203"/>
    <lineage>
        <taxon>Eukaryota</taxon>
        <taxon>Fungi</taxon>
        <taxon>Dikarya</taxon>
        <taxon>Basidiomycota</taxon>
        <taxon>Pucciniomycotina</taxon>
        <taxon>Pucciniomycetes</taxon>
        <taxon>Pucciniales</taxon>
        <taxon>Sphaerophragmiaceae</taxon>
        <taxon>Austropuccinia</taxon>
    </lineage>
</organism>
<feature type="compositionally biased region" description="Polar residues" evidence="1">
    <location>
        <begin position="84"/>
        <end position="97"/>
    </location>
</feature>
<keyword evidence="3" id="KW-1185">Reference proteome</keyword>
<feature type="region of interest" description="Disordered" evidence="1">
    <location>
        <begin position="1"/>
        <end position="42"/>
    </location>
</feature>
<dbReference type="Proteomes" id="UP000765509">
    <property type="component" value="Unassembled WGS sequence"/>
</dbReference>
<name>A0A9Q3C362_9BASI</name>
<proteinExistence type="predicted"/>
<accession>A0A9Q3C362</accession>
<dbReference type="AlphaFoldDB" id="A0A9Q3C362"/>
<evidence type="ECO:0000313" key="2">
    <source>
        <dbReference type="EMBL" id="MBW0475365.1"/>
    </source>
</evidence>
<evidence type="ECO:0000256" key="1">
    <source>
        <dbReference type="SAM" id="MobiDB-lite"/>
    </source>
</evidence>